<proteinExistence type="predicted"/>
<reference evidence="5" key="1">
    <citation type="submission" date="2019-11" db="EMBL/GenBank/DDBJ databases">
        <authorList>
            <person name="Feng L."/>
        </authorList>
    </citation>
    <scope>NUCLEOTIDE SEQUENCE</scope>
    <source>
        <strain evidence="5">IbartlettiiLFYP30</strain>
    </source>
</reference>
<dbReference type="Gene3D" id="1.10.10.10">
    <property type="entry name" value="Winged helix-like DNA-binding domain superfamily/Winged helix DNA-binding domain"/>
    <property type="match status" value="1"/>
</dbReference>
<dbReference type="EMBL" id="CACRUE010000036">
    <property type="protein sequence ID" value="VYU41585.1"/>
    <property type="molecule type" value="Genomic_DNA"/>
</dbReference>
<dbReference type="GO" id="GO:0003677">
    <property type="term" value="F:DNA binding"/>
    <property type="evidence" value="ECO:0007669"/>
    <property type="project" value="UniProtKB-KW"/>
</dbReference>
<dbReference type="InterPro" id="IPR036388">
    <property type="entry name" value="WH-like_DNA-bd_sf"/>
</dbReference>
<dbReference type="InterPro" id="IPR036390">
    <property type="entry name" value="WH_DNA-bd_sf"/>
</dbReference>
<dbReference type="GO" id="GO:0003700">
    <property type="term" value="F:DNA-binding transcription factor activity"/>
    <property type="evidence" value="ECO:0007669"/>
    <property type="project" value="InterPro"/>
</dbReference>
<dbReference type="PROSITE" id="PS50995">
    <property type="entry name" value="HTH_MARR_2"/>
    <property type="match status" value="1"/>
</dbReference>
<dbReference type="CDD" id="cd00090">
    <property type="entry name" value="HTH_ARSR"/>
    <property type="match status" value="1"/>
</dbReference>
<accession>A0A6N3EN58</accession>
<protein>
    <submittedName>
        <fullName evidence="5">Transcriptional regulator HosA</fullName>
    </submittedName>
</protein>
<dbReference type="Pfam" id="PF01047">
    <property type="entry name" value="MarR"/>
    <property type="match status" value="1"/>
</dbReference>
<dbReference type="PRINTS" id="PR00598">
    <property type="entry name" value="HTHMARR"/>
</dbReference>
<evidence type="ECO:0000313" key="5">
    <source>
        <dbReference type="EMBL" id="VYU41585.1"/>
    </source>
</evidence>
<dbReference type="SMART" id="SM00347">
    <property type="entry name" value="HTH_MARR"/>
    <property type="match status" value="1"/>
</dbReference>
<dbReference type="InterPro" id="IPR011991">
    <property type="entry name" value="ArsR-like_HTH"/>
</dbReference>
<evidence type="ECO:0000256" key="2">
    <source>
        <dbReference type="ARBA" id="ARBA00023125"/>
    </source>
</evidence>
<dbReference type="PANTHER" id="PTHR42756:SF2">
    <property type="entry name" value="MARR FAMILY REGULATORY PROTEIN"/>
    <property type="match status" value="1"/>
</dbReference>
<name>A0A6N3EN58_9FIRM</name>
<evidence type="ECO:0000256" key="3">
    <source>
        <dbReference type="ARBA" id="ARBA00023163"/>
    </source>
</evidence>
<keyword evidence="3" id="KW-0804">Transcription</keyword>
<gene>
    <name evidence="5" type="primary">hosA</name>
    <name evidence="5" type="ORF">IBLFYP30_02596</name>
</gene>
<keyword evidence="2" id="KW-0238">DNA-binding</keyword>
<evidence type="ECO:0000259" key="4">
    <source>
        <dbReference type="PROSITE" id="PS50995"/>
    </source>
</evidence>
<organism evidence="5">
    <name type="scientific">Intestinibacter bartlettii</name>
    <dbReference type="NCBI Taxonomy" id="261299"/>
    <lineage>
        <taxon>Bacteria</taxon>
        <taxon>Bacillati</taxon>
        <taxon>Bacillota</taxon>
        <taxon>Clostridia</taxon>
        <taxon>Peptostreptococcales</taxon>
        <taxon>Peptostreptococcaceae</taxon>
        <taxon>Intestinibacter</taxon>
    </lineage>
</organism>
<sequence length="150" mass="17854">MNNLEFETLRYVGALSRAINSTADWKYKKFDLKKGQYLFITRVCENPGINFIELSNMLKVDKTTTTKAVQKLIELGYINKEQDEKDKRGYKLTPTEKAWEVYDFIMQEEAKQLKISFEGFSKEEKELATKLIKRMSENIEEYWHEYKNQV</sequence>
<feature type="domain" description="HTH marR-type" evidence="4">
    <location>
        <begin position="5"/>
        <end position="137"/>
    </location>
</feature>
<evidence type="ECO:0000256" key="1">
    <source>
        <dbReference type="ARBA" id="ARBA00023015"/>
    </source>
</evidence>
<dbReference type="InterPro" id="IPR000835">
    <property type="entry name" value="HTH_MarR-typ"/>
</dbReference>
<dbReference type="SUPFAM" id="SSF46785">
    <property type="entry name" value="Winged helix' DNA-binding domain"/>
    <property type="match status" value="1"/>
</dbReference>
<dbReference type="PANTHER" id="PTHR42756">
    <property type="entry name" value="TRANSCRIPTIONAL REGULATOR, MARR"/>
    <property type="match status" value="1"/>
</dbReference>
<dbReference type="AlphaFoldDB" id="A0A6N3EN58"/>
<keyword evidence="1" id="KW-0805">Transcription regulation</keyword>
<dbReference type="RefSeq" id="WP_024038377.1">
    <property type="nucleotide sequence ID" value="NZ_CACRUE010000036.1"/>
</dbReference>